<dbReference type="Proteomes" id="UP001341840">
    <property type="component" value="Unassembled WGS sequence"/>
</dbReference>
<proteinExistence type="predicted"/>
<organism evidence="1 2">
    <name type="scientific">Stylosanthes scabra</name>
    <dbReference type="NCBI Taxonomy" id="79078"/>
    <lineage>
        <taxon>Eukaryota</taxon>
        <taxon>Viridiplantae</taxon>
        <taxon>Streptophyta</taxon>
        <taxon>Embryophyta</taxon>
        <taxon>Tracheophyta</taxon>
        <taxon>Spermatophyta</taxon>
        <taxon>Magnoliopsida</taxon>
        <taxon>eudicotyledons</taxon>
        <taxon>Gunneridae</taxon>
        <taxon>Pentapetalae</taxon>
        <taxon>rosids</taxon>
        <taxon>fabids</taxon>
        <taxon>Fabales</taxon>
        <taxon>Fabaceae</taxon>
        <taxon>Papilionoideae</taxon>
        <taxon>50 kb inversion clade</taxon>
        <taxon>dalbergioids sensu lato</taxon>
        <taxon>Dalbergieae</taxon>
        <taxon>Pterocarpus clade</taxon>
        <taxon>Stylosanthes</taxon>
    </lineage>
</organism>
<protein>
    <submittedName>
        <fullName evidence="1">Uncharacterized protein</fullName>
    </submittedName>
</protein>
<sequence>MGGCPSIWLNRSSREPVSQPLFTAYFIPSAVTNGGGTRIGQCRGHWLRHQVGPVPWPHPTRHPPFAQSHTPVVLVHEKHGQCRPHPRGTPFWLALSLSLRCDTSDGSEKEQKKMLSEQSSWETKDTEGRDYLYRLGKEADNMNIAVGQCALLTPYSPAIFSARTSILCLIIAKRSLIDDVGGFLGLDGIDGCGDVRRL</sequence>
<dbReference type="EMBL" id="JASCZI010060741">
    <property type="protein sequence ID" value="MED6135691.1"/>
    <property type="molecule type" value="Genomic_DNA"/>
</dbReference>
<comment type="caution">
    <text evidence="1">The sequence shown here is derived from an EMBL/GenBank/DDBJ whole genome shotgun (WGS) entry which is preliminary data.</text>
</comment>
<accession>A0ABU6SHA5</accession>
<evidence type="ECO:0000313" key="1">
    <source>
        <dbReference type="EMBL" id="MED6135691.1"/>
    </source>
</evidence>
<evidence type="ECO:0000313" key="2">
    <source>
        <dbReference type="Proteomes" id="UP001341840"/>
    </source>
</evidence>
<gene>
    <name evidence="1" type="ORF">PIB30_049029</name>
</gene>
<reference evidence="1 2" key="1">
    <citation type="journal article" date="2023" name="Plants (Basel)">
        <title>Bridging the Gap: Combining Genomics and Transcriptomics Approaches to Understand Stylosanthes scabra, an Orphan Legume from the Brazilian Caatinga.</title>
        <authorList>
            <person name="Ferreira-Neto J.R.C."/>
            <person name="da Silva M.D."/>
            <person name="Binneck E."/>
            <person name="de Melo N.F."/>
            <person name="da Silva R.H."/>
            <person name="de Melo A.L.T.M."/>
            <person name="Pandolfi V."/>
            <person name="Bustamante F.O."/>
            <person name="Brasileiro-Vidal A.C."/>
            <person name="Benko-Iseppon A.M."/>
        </authorList>
    </citation>
    <scope>NUCLEOTIDE SEQUENCE [LARGE SCALE GENOMIC DNA]</scope>
    <source>
        <tissue evidence="1">Leaves</tissue>
    </source>
</reference>
<keyword evidence="2" id="KW-1185">Reference proteome</keyword>
<name>A0ABU6SHA5_9FABA</name>